<name>A0AA88YIY6_PINIB</name>
<organism evidence="3 4">
    <name type="scientific">Pinctada imbricata</name>
    <name type="common">Atlantic pearl-oyster</name>
    <name type="synonym">Pinctada martensii</name>
    <dbReference type="NCBI Taxonomy" id="66713"/>
    <lineage>
        <taxon>Eukaryota</taxon>
        <taxon>Metazoa</taxon>
        <taxon>Spiralia</taxon>
        <taxon>Lophotrochozoa</taxon>
        <taxon>Mollusca</taxon>
        <taxon>Bivalvia</taxon>
        <taxon>Autobranchia</taxon>
        <taxon>Pteriomorphia</taxon>
        <taxon>Pterioida</taxon>
        <taxon>Pterioidea</taxon>
        <taxon>Pteriidae</taxon>
        <taxon>Pinctada</taxon>
    </lineage>
</organism>
<feature type="domain" description="DUF6589" evidence="2">
    <location>
        <begin position="454"/>
        <end position="596"/>
    </location>
</feature>
<accession>A0AA88YIY6</accession>
<evidence type="ECO:0000313" key="3">
    <source>
        <dbReference type="EMBL" id="KAK3105814.1"/>
    </source>
</evidence>
<feature type="region of interest" description="Disordered" evidence="1">
    <location>
        <begin position="116"/>
        <end position="142"/>
    </location>
</feature>
<gene>
    <name evidence="3" type="ORF">FSP39_006287</name>
</gene>
<comment type="caution">
    <text evidence="3">The sequence shown here is derived from an EMBL/GenBank/DDBJ whole genome shotgun (WGS) entry which is preliminary data.</text>
</comment>
<sequence>MAAPSNKMMCALCFCEILNKKSYRKTDTLKDQTVTLLTLGISDSQILCYSCVNKLNKLKKLDYDILTKVEKLKCERNELYTQLSSLPGAKKISAEVSKGRNNCEHTPKSLEKRKRNVLTPTPKSARSIKKQIPQNRETPQSRRRLITFGEPLKQQVDKSTQTVMTDQDFEVKVTVKYKGIERSRKVQDDVWKAVVKQILNNNSASMKTLAKNVKCRDQMLDVVKRKIQGEASEICKQRNAIFKVCDNKDLKNFDVRKCTESLEETAPYLYQVLSSVAGKKAHTITAFSTLMYGRNMKNSILQYITGLTVDSCGITKEGLQVLHDLGVTVSPRSILRKKNELVLEQEEKIKQTVTAYVQQREKAVVTEAELHAEVRQHDEATCTIPVDENVYPPIEMLGDNLDITITPSKITSDAQRKSLHWFLVMMKQKKITVEDFNSMQVREQRDIMTLPKENWLANHHQTGSLIDNMVHSIIHVLVKYIEFLKPLKCDIPLYIPHEFIEKTQTKSVFLNCELIEASENSASGMISIMERVHDLAVPHTRQENKVIERIVFGGDVLTNERAFTAQQNMQLNKSEVDRFAGIIHRPEGLHRQMNFLLVIDTY</sequence>
<dbReference type="Pfam" id="PF20231">
    <property type="entry name" value="DUF6589"/>
    <property type="match status" value="1"/>
</dbReference>
<dbReference type="Proteomes" id="UP001186944">
    <property type="component" value="Unassembled WGS sequence"/>
</dbReference>
<dbReference type="EMBL" id="VSWD01000003">
    <property type="protein sequence ID" value="KAK3105814.1"/>
    <property type="molecule type" value="Genomic_DNA"/>
</dbReference>
<protein>
    <recommendedName>
        <fullName evidence="2">DUF6589 domain-containing protein</fullName>
    </recommendedName>
</protein>
<evidence type="ECO:0000313" key="4">
    <source>
        <dbReference type="Proteomes" id="UP001186944"/>
    </source>
</evidence>
<dbReference type="InterPro" id="IPR046496">
    <property type="entry name" value="DUF6589"/>
</dbReference>
<proteinExistence type="predicted"/>
<keyword evidence="4" id="KW-1185">Reference proteome</keyword>
<evidence type="ECO:0000256" key="1">
    <source>
        <dbReference type="SAM" id="MobiDB-lite"/>
    </source>
</evidence>
<evidence type="ECO:0000259" key="2">
    <source>
        <dbReference type="Pfam" id="PF20231"/>
    </source>
</evidence>
<reference evidence="3" key="1">
    <citation type="submission" date="2019-08" db="EMBL/GenBank/DDBJ databases">
        <title>The improved chromosome-level genome for the pearl oyster Pinctada fucata martensii using PacBio sequencing and Hi-C.</title>
        <authorList>
            <person name="Zheng Z."/>
        </authorList>
    </citation>
    <scope>NUCLEOTIDE SEQUENCE</scope>
    <source>
        <strain evidence="3">ZZ-2019</strain>
        <tissue evidence="3">Adductor muscle</tissue>
    </source>
</reference>
<dbReference type="AlphaFoldDB" id="A0AA88YIY6"/>